<keyword evidence="2" id="KW-1133">Transmembrane helix</keyword>
<dbReference type="OrthoDB" id="5308502at2759"/>
<evidence type="ECO:0000313" key="4">
    <source>
        <dbReference type="Proteomes" id="UP000183809"/>
    </source>
</evidence>
<feature type="transmembrane region" description="Helical" evidence="2">
    <location>
        <begin position="259"/>
        <end position="277"/>
    </location>
</feature>
<dbReference type="Pfam" id="PF10361">
    <property type="entry name" value="DUF2434"/>
    <property type="match status" value="1"/>
</dbReference>
<comment type="caution">
    <text evidence="3">The sequence shown here is derived from an EMBL/GenBank/DDBJ whole genome shotgun (WGS) entry which is preliminary data.</text>
</comment>
<evidence type="ECO:0000256" key="2">
    <source>
        <dbReference type="SAM" id="Phobius"/>
    </source>
</evidence>
<feature type="transmembrane region" description="Helical" evidence="2">
    <location>
        <begin position="86"/>
        <end position="107"/>
    </location>
</feature>
<dbReference type="GeneID" id="31012905"/>
<dbReference type="Proteomes" id="UP000183809">
    <property type="component" value="Unassembled WGS sequence"/>
</dbReference>
<keyword evidence="2" id="KW-0472">Membrane</keyword>
<feature type="region of interest" description="Disordered" evidence="1">
    <location>
        <begin position="415"/>
        <end position="528"/>
    </location>
</feature>
<dbReference type="RefSeq" id="XP_020130956.1">
    <property type="nucleotide sequence ID" value="XM_020272646.1"/>
</dbReference>
<name>A0A1J9R234_9PEZI</name>
<feature type="compositionally biased region" description="Basic and acidic residues" evidence="1">
    <location>
        <begin position="462"/>
        <end position="491"/>
    </location>
</feature>
<protein>
    <submittedName>
        <fullName evidence="3">Conserved fungal protein</fullName>
    </submittedName>
</protein>
<accession>A0A1J9R234</accession>
<evidence type="ECO:0000313" key="3">
    <source>
        <dbReference type="EMBL" id="OJD34696.1"/>
    </source>
</evidence>
<keyword evidence="4" id="KW-1185">Reference proteome</keyword>
<sequence>MPLLNLRELLAFPDGNNATDTVINGIHFNLTALEHFNYTIYDNGTISNASRCYLIFNKYQPVMMSNGSWINGTSCYLPYYRIHARGGAGIGFACIFGASIMFTLINLRKHGRLFLREDKRFRVIGRRWQWYWMCFVAACGMISTIASVDVDRFYLQGLPIILQSFFYTLMLPGTLAMVWEAVRHWGSWQERQIYDRDPFHLPQDDRRSRVEFYLPLVFYMFAWLSFFMEIPRSWTKLQYQRSPWQQSHYAESSATDARFKAAAVLSVMAWIVTIVSLHHSLHHYRPKPESGGVMARINSFCAYCPTKLFLALNILAIRLAYALASAWIWDISLLKYDVQPGWPYGLGYGTTILLLILFNVFGYIDANEDKLIIEQRRERGHAADAELGITMKPSWWRKAQGDLHLTPEQHLRALASQGPEADRQGRDLSPPSANVELGDMSRNPPAYYDVPSNGQMRNRSRQRADNASEDPFRDPHTTGDGESRHLRRADSDDNESTATGTTERTGMTGETLAENYPPPQRVRSMLDI</sequence>
<feature type="transmembrane region" description="Helical" evidence="2">
    <location>
        <begin position="341"/>
        <end position="364"/>
    </location>
</feature>
<proteinExistence type="predicted"/>
<dbReference type="STRING" id="236234.A0A1J9R234"/>
<reference evidence="3 4" key="1">
    <citation type="submission" date="2016-10" db="EMBL/GenBank/DDBJ databases">
        <title>Proteomics and genomics reveal pathogen-plant mechanisms compatible with a hemibiotrophic lifestyle of Diplodia corticola.</title>
        <authorList>
            <person name="Fernandes I."/>
            <person name="De Jonge R."/>
            <person name="Van De Peer Y."/>
            <person name="Devreese B."/>
            <person name="Alves A."/>
            <person name="Esteves A.C."/>
        </authorList>
    </citation>
    <scope>NUCLEOTIDE SEQUENCE [LARGE SCALE GENOMIC DNA]</scope>
    <source>
        <strain evidence="3 4">CBS 112549</strain>
    </source>
</reference>
<dbReference type="EMBL" id="MNUE01000021">
    <property type="protein sequence ID" value="OJD34696.1"/>
    <property type="molecule type" value="Genomic_DNA"/>
</dbReference>
<evidence type="ECO:0000256" key="1">
    <source>
        <dbReference type="SAM" id="MobiDB-lite"/>
    </source>
</evidence>
<feature type="transmembrane region" description="Helical" evidence="2">
    <location>
        <begin position="210"/>
        <end position="228"/>
    </location>
</feature>
<organism evidence="3 4">
    <name type="scientific">Diplodia corticola</name>
    <dbReference type="NCBI Taxonomy" id="236234"/>
    <lineage>
        <taxon>Eukaryota</taxon>
        <taxon>Fungi</taxon>
        <taxon>Dikarya</taxon>
        <taxon>Ascomycota</taxon>
        <taxon>Pezizomycotina</taxon>
        <taxon>Dothideomycetes</taxon>
        <taxon>Dothideomycetes incertae sedis</taxon>
        <taxon>Botryosphaeriales</taxon>
        <taxon>Botryosphaeriaceae</taxon>
        <taxon>Diplodia</taxon>
    </lineage>
</organism>
<feature type="transmembrane region" description="Helical" evidence="2">
    <location>
        <begin position="128"/>
        <end position="148"/>
    </location>
</feature>
<gene>
    <name evidence="3" type="ORF">BKCO1_21000134</name>
</gene>
<feature type="transmembrane region" description="Helical" evidence="2">
    <location>
        <begin position="308"/>
        <end position="329"/>
    </location>
</feature>
<feature type="transmembrane region" description="Helical" evidence="2">
    <location>
        <begin position="160"/>
        <end position="182"/>
    </location>
</feature>
<dbReference type="InterPro" id="IPR018830">
    <property type="entry name" value="DUF2434"/>
</dbReference>
<dbReference type="AlphaFoldDB" id="A0A1J9R234"/>
<keyword evidence="2" id="KW-0812">Transmembrane</keyword>
<feature type="compositionally biased region" description="Low complexity" evidence="1">
    <location>
        <begin position="496"/>
        <end position="511"/>
    </location>
</feature>